<dbReference type="SMART" id="SM00267">
    <property type="entry name" value="GGDEF"/>
    <property type="match status" value="1"/>
</dbReference>
<name>A0ABU6K2I7_9RHOO</name>
<keyword evidence="1" id="KW-0812">Transmembrane</keyword>
<feature type="domain" description="GGDEF" evidence="3">
    <location>
        <begin position="483"/>
        <end position="616"/>
    </location>
</feature>
<dbReference type="NCBIfam" id="TIGR00254">
    <property type="entry name" value="GGDEF"/>
    <property type="match status" value="1"/>
</dbReference>
<evidence type="ECO:0000313" key="5">
    <source>
        <dbReference type="Proteomes" id="UP001331561"/>
    </source>
</evidence>
<keyword evidence="1" id="KW-1133">Transmembrane helix</keyword>
<dbReference type="Gene3D" id="3.30.70.270">
    <property type="match status" value="1"/>
</dbReference>
<keyword evidence="4" id="KW-0548">Nucleotidyltransferase</keyword>
<dbReference type="PANTHER" id="PTHR44757:SF2">
    <property type="entry name" value="BIOFILM ARCHITECTURE MAINTENANCE PROTEIN MBAA"/>
    <property type="match status" value="1"/>
</dbReference>
<dbReference type="Proteomes" id="UP001331561">
    <property type="component" value="Unassembled WGS sequence"/>
</dbReference>
<dbReference type="EMBL" id="JAYXHS010000001">
    <property type="protein sequence ID" value="MEC5385849.1"/>
    <property type="molecule type" value="Genomic_DNA"/>
</dbReference>
<feature type="transmembrane region" description="Helical" evidence="1">
    <location>
        <begin position="162"/>
        <end position="184"/>
    </location>
</feature>
<dbReference type="SUPFAM" id="SSF55785">
    <property type="entry name" value="PYP-like sensor domain (PAS domain)"/>
    <property type="match status" value="2"/>
</dbReference>
<keyword evidence="4" id="KW-0808">Transferase</keyword>
<dbReference type="InterPro" id="IPR029787">
    <property type="entry name" value="Nucleotide_cyclase"/>
</dbReference>
<sequence>MVALRAATSCLPHELERQRLLAASMRIGMMGMCAVTPLGAFWLVQLGSPWWACLWAAATCTSALLSKPLAIRVLRARSAQEALTAERIYAFKMLLSGGLWGGLALWPGASELDLLALGILQFLILIVSCVSLAASRHAFPLLLTSIVLPLTLRLLISPPAALPLISAGLVIAALVLAVGHFMLYRTVRRVVLRRQQRDSLAREQEALFHAASEGILLVREACIVKCNWQGAAMLGSSPEQIIGTTIGEWLHESTSWPHYLEDMRASFSLNERFGCIARLRKRDGECFFAELSANPLDADDLAAGVVLVTTDISVRLANEAALRSSEQRFRRLLSLSSDWYWEQDAEFRFTQLRGARMDDPFNTFAHTVGKLRWELDIVGVDEQRWATHRATLEAHLPFNDFTYQLRTRKGELRWLSVTGHPVHDEAGHFCGYHGIGTDITENIRQQERYHHLAHHDTLTGLPNRRLLMDRLDQSTALAKRNLRRVAVMLLDLDNFKVINDTDGHSTGDRVLVAVAERLRGAIREADTLSRLGGDEFVVLLPAIESIADAEQVASKITATLTQSLDIGGSTYVLGVSVGIAIYPDHTAMPDKLLSLADAAMYQAKQGGGNQYRLAQLNDQGQLPL</sequence>
<feature type="transmembrane region" description="Helical" evidence="1">
    <location>
        <begin position="138"/>
        <end position="156"/>
    </location>
</feature>
<reference evidence="4 5" key="1">
    <citation type="submission" date="2024-01" db="EMBL/GenBank/DDBJ databases">
        <title>Uliginosibacterium soil sp. nov.</title>
        <authorList>
            <person name="Lv Y."/>
        </authorList>
    </citation>
    <scope>NUCLEOTIDE SEQUENCE [LARGE SCALE GENOMIC DNA]</scope>
    <source>
        <strain evidence="4 5">H3</strain>
    </source>
</reference>
<dbReference type="InterPro" id="IPR043128">
    <property type="entry name" value="Rev_trsase/Diguanyl_cyclase"/>
</dbReference>
<organism evidence="4 5">
    <name type="scientific">Uliginosibacterium silvisoli</name>
    <dbReference type="NCBI Taxonomy" id="3114758"/>
    <lineage>
        <taxon>Bacteria</taxon>
        <taxon>Pseudomonadati</taxon>
        <taxon>Pseudomonadota</taxon>
        <taxon>Betaproteobacteria</taxon>
        <taxon>Rhodocyclales</taxon>
        <taxon>Zoogloeaceae</taxon>
        <taxon>Uliginosibacterium</taxon>
    </lineage>
</organism>
<feature type="transmembrane region" description="Helical" evidence="1">
    <location>
        <begin position="49"/>
        <end position="69"/>
    </location>
</feature>
<dbReference type="InterPro" id="IPR001610">
    <property type="entry name" value="PAC"/>
</dbReference>
<dbReference type="CDD" id="cd01949">
    <property type="entry name" value="GGDEF"/>
    <property type="match status" value="1"/>
</dbReference>
<dbReference type="InterPro" id="IPR035965">
    <property type="entry name" value="PAS-like_dom_sf"/>
</dbReference>
<dbReference type="SMART" id="SM00086">
    <property type="entry name" value="PAC"/>
    <property type="match status" value="2"/>
</dbReference>
<dbReference type="PROSITE" id="PS50113">
    <property type="entry name" value="PAC"/>
    <property type="match status" value="1"/>
</dbReference>
<dbReference type="InterPro" id="IPR052155">
    <property type="entry name" value="Biofilm_reg_signaling"/>
</dbReference>
<dbReference type="NCBIfam" id="TIGR00229">
    <property type="entry name" value="sensory_box"/>
    <property type="match status" value="1"/>
</dbReference>
<protein>
    <submittedName>
        <fullName evidence="4">Diguanylate cyclase</fullName>
        <ecNumber evidence="4">2.7.7.65</ecNumber>
    </submittedName>
</protein>
<dbReference type="Gene3D" id="3.30.450.20">
    <property type="entry name" value="PAS domain"/>
    <property type="match status" value="2"/>
</dbReference>
<evidence type="ECO:0000259" key="3">
    <source>
        <dbReference type="PROSITE" id="PS50887"/>
    </source>
</evidence>
<evidence type="ECO:0000313" key="4">
    <source>
        <dbReference type="EMBL" id="MEC5385849.1"/>
    </source>
</evidence>
<dbReference type="InterPro" id="IPR000014">
    <property type="entry name" value="PAS"/>
</dbReference>
<accession>A0ABU6K2I7</accession>
<proteinExistence type="predicted"/>
<dbReference type="CDD" id="cd00130">
    <property type="entry name" value="PAS"/>
    <property type="match status" value="2"/>
</dbReference>
<evidence type="ECO:0000259" key="2">
    <source>
        <dbReference type="PROSITE" id="PS50113"/>
    </source>
</evidence>
<dbReference type="SUPFAM" id="SSF55073">
    <property type="entry name" value="Nucleotide cyclase"/>
    <property type="match status" value="1"/>
</dbReference>
<feature type="transmembrane region" description="Helical" evidence="1">
    <location>
        <begin position="20"/>
        <end position="43"/>
    </location>
</feature>
<dbReference type="EC" id="2.7.7.65" evidence="4"/>
<feature type="transmembrane region" description="Helical" evidence="1">
    <location>
        <begin position="89"/>
        <end position="108"/>
    </location>
</feature>
<feature type="transmembrane region" description="Helical" evidence="1">
    <location>
        <begin position="114"/>
        <end position="133"/>
    </location>
</feature>
<dbReference type="PANTHER" id="PTHR44757">
    <property type="entry name" value="DIGUANYLATE CYCLASE DGCP"/>
    <property type="match status" value="1"/>
</dbReference>
<dbReference type="Pfam" id="PF00990">
    <property type="entry name" value="GGDEF"/>
    <property type="match status" value="1"/>
</dbReference>
<dbReference type="GO" id="GO:0052621">
    <property type="term" value="F:diguanylate cyclase activity"/>
    <property type="evidence" value="ECO:0007669"/>
    <property type="project" value="UniProtKB-EC"/>
</dbReference>
<keyword evidence="1" id="KW-0472">Membrane</keyword>
<feature type="domain" description="PAC" evidence="2">
    <location>
        <begin position="399"/>
        <end position="451"/>
    </location>
</feature>
<gene>
    <name evidence="4" type="ORF">VVD49_08945</name>
</gene>
<dbReference type="InterPro" id="IPR000160">
    <property type="entry name" value="GGDEF_dom"/>
</dbReference>
<dbReference type="Pfam" id="PF13426">
    <property type="entry name" value="PAS_9"/>
    <property type="match status" value="2"/>
</dbReference>
<comment type="caution">
    <text evidence="4">The sequence shown here is derived from an EMBL/GenBank/DDBJ whole genome shotgun (WGS) entry which is preliminary data.</text>
</comment>
<keyword evidence="5" id="KW-1185">Reference proteome</keyword>
<evidence type="ECO:0000256" key="1">
    <source>
        <dbReference type="SAM" id="Phobius"/>
    </source>
</evidence>
<dbReference type="RefSeq" id="WP_327598794.1">
    <property type="nucleotide sequence ID" value="NZ_JAYXHS010000001.1"/>
</dbReference>
<dbReference type="PROSITE" id="PS50887">
    <property type="entry name" value="GGDEF"/>
    <property type="match status" value="1"/>
</dbReference>
<dbReference type="InterPro" id="IPR000700">
    <property type="entry name" value="PAS-assoc_C"/>
</dbReference>